<dbReference type="Proteomes" id="UP000011693">
    <property type="component" value="Unassembled WGS sequence"/>
</dbReference>
<organism evidence="1 2">
    <name type="scientific">Natrialba chahannaoensis JCM 10990</name>
    <dbReference type="NCBI Taxonomy" id="1227492"/>
    <lineage>
        <taxon>Archaea</taxon>
        <taxon>Methanobacteriati</taxon>
        <taxon>Methanobacteriota</taxon>
        <taxon>Stenosarchaea group</taxon>
        <taxon>Halobacteria</taxon>
        <taxon>Halobacteriales</taxon>
        <taxon>Natrialbaceae</taxon>
        <taxon>Natrialba</taxon>
    </lineage>
</organism>
<proteinExistence type="predicted"/>
<dbReference type="PATRIC" id="fig|1227492.4.peg.3035"/>
<comment type="caution">
    <text evidence="1">The sequence shown here is derived from an EMBL/GenBank/DDBJ whole genome shotgun (WGS) entry which is preliminary data.</text>
</comment>
<protein>
    <submittedName>
        <fullName evidence="1">Uncharacterized protein</fullName>
    </submittedName>
</protein>
<sequence>MPHNITPTFALATQLTGAHDIPIEELDRKWHDRWADEDEDWLIVLNGSATPWFTKAMPVSTDHFDDPFVAKVPPGCAFVMIDDEAVAVIHPTHNEYFTAPGHARAWERALLSGFHDRLRDLSADVPALEDLVDELPDGDHPTPT</sequence>
<dbReference type="OrthoDB" id="385269at2157"/>
<name>M0AFU3_9EURY</name>
<dbReference type="AlphaFoldDB" id="M0AFU3"/>
<accession>M0AFU3</accession>
<keyword evidence="2" id="KW-1185">Reference proteome</keyword>
<evidence type="ECO:0000313" key="1">
    <source>
        <dbReference type="EMBL" id="ELY96747.1"/>
    </source>
</evidence>
<dbReference type="STRING" id="1227492.C482_15271"/>
<dbReference type="RefSeq" id="WP_006168541.1">
    <property type="nucleotide sequence ID" value="NZ_AOIN01000080.1"/>
</dbReference>
<reference evidence="1 2" key="1">
    <citation type="journal article" date="2014" name="PLoS Genet.">
        <title>Phylogenetically driven sequencing of extremely halophilic archaea reveals strategies for static and dynamic osmo-response.</title>
        <authorList>
            <person name="Becker E.A."/>
            <person name="Seitzer P.M."/>
            <person name="Tritt A."/>
            <person name="Larsen D."/>
            <person name="Krusor M."/>
            <person name="Yao A.I."/>
            <person name="Wu D."/>
            <person name="Madern D."/>
            <person name="Eisen J.A."/>
            <person name="Darling A.E."/>
            <person name="Facciotti M.T."/>
        </authorList>
    </citation>
    <scope>NUCLEOTIDE SEQUENCE [LARGE SCALE GENOMIC DNA]</scope>
    <source>
        <strain evidence="1 2">JCM 10990</strain>
    </source>
</reference>
<gene>
    <name evidence="1" type="ORF">C482_15271</name>
</gene>
<dbReference type="EMBL" id="AOIN01000080">
    <property type="protein sequence ID" value="ELY96747.1"/>
    <property type="molecule type" value="Genomic_DNA"/>
</dbReference>
<evidence type="ECO:0000313" key="2">
    <source>
        <dbReference type="Proteomes" id="UP000011693"/>
    </source>
</evidence>